<dbReference type="PANTHER" id="PTHR36108">
    <property type="entry name" value="COLOSSIN-B-RELATED"/>
    <property type="match status" value="1"/>
</dbReference>
<keyword evidence="5 9" id="KW-0732">Signal</keyword>
<feature type="transmembrane region" description="Helical" evidence="8">
    <location>
        <begin position="1683"/>
        <end position="1701"/>
    </location>
</feature>
<comment type="subcellular location">
    <subcellularLocation>
        <location evidence="1">Secreted</location>
    </subcellularLocation>
</comment>
<evidence type="ECO:0000256" key="1">
    <source>
        <dbReference type="ARBA" id="ARBA00004613"/>
    </source>
</evidence>
<comment type="similarity">
    <text evidence="2">Belongs to the serine-aspartate repeat-containing protein (SDr) family.</text>
</comment>
<evidence type="ECO:0000256" key="2">
    <source>
        <dbReference type="ARBA" id="ARBA00007257"/>
    </source>
</evidence>
<evidence type="ECO:0000313" key="11">
    <source>
        <dbReference type="EMBL" id="EMZ42776.1"/>
    </source>
</evidence>
<evidence type="ECO:0000259" key="10">
    <source>
        <dbReference type="PROSITE" id="PS50847"/>
    </source>
</evidence>
<comment type="caution">
    <text evidence="11">The sequence shown here is derived from an EMBL/GenBank/DDBJ whole genome shotgun (WGS) entry which is preliminary data.</text>
</comment>
<dbReference type="InterPro" id="IPR033764">
    <property type="entry name" value="Sdr_B"/>
</dbReference>
<keyword evidence="12" id="KW-1185">Reference proteome</keyword>
<gene>
    <name evidence="11" type="ORF">HMPREF1091_00334</name>
</gene>
<keyword evidence="8" id="KW-0812">Transmembrane</keyword>
<dbReference type="Gene3D" id="2.60.40.10">
    <property type="entry name" value="Immunoglobulins"/>
    <property type="match status" value="4"/>
</dbReference>
<dbReference type="SUPFAM" id="SSF117074">
    <property type="entry name" value="Hypothetical protein PA1324"/>
    <property type="match status" value="1"/>
</dbReference>
<dbReference type="RefSeq" id="WP_002563109.1">
    <property type="nucleotide sequence ID" value="NZ_KB822533.1"/>
</dbReference>
<dbReference type="Pfam" id="PF17802">
    <property type="entry name" value="SpaA"/>
    <property type="match status" value="3"/>
</dbReference>
<feature type="compositionally biased region" description="Polar residues" evidence="7">
    <location>
        <begin position="47"/>
        <end position="58"/>
    </location>
</feature>
<dbReference type="Proteomes" id="UP000012651">
    <property type="component" value="Unassembled WGS sequence"/>
</dbReference>
<feature type="signal peptide" evidence="9">
    <location>
        <begin position="1"/>
        <end position="26"/>
    </location>
</feature>
<sequence length="1708" mass="187685">MGSTKRFISSLLTALLIMQLAFPVSAAMATEREGGIPRLSTALEQLATSSDTSVSAPASATDEPSVAPTQPQPAASAPTSATTAAEDRSIAATNQPVIEARLVSTDGKTNYGSLSDPKTVLSLPKGQQFKLRLHAVFPSASDKSIDVALTYGMDWNNSSFKFDTTAGWYGELQKDGIITPNKQTEDSKKPVSVYNWKSAGTLTLKFQDTTQEVTFDVPMGLQTYDTGLASISDAITVTQNYTKEGEAPTAFRLSADIEVTKRAALSKIGFGGDYSQLLNRNGNIEVGLDDSRGTGHNVSWMANLDDGWGVKRVLEDYFYAMLVPEKAEYLGRYSPDEDYGVKEADLKVLSPGEKFTMSTGVEYTVPAGKKLYVWERKDNITTPVIADQYQFNPMWRFPKKDFPVGSIAEISQFDVGVKYYDPTGQSAYLPYDASRLKTMRYEIVEPQEDVYANSTFVAKDTNLERWEGYIADNEVYLGGPGFEHTQERTLGYFTVGNRGTGNSRHKTIIIDYDVNDTKIAGVTAQALPLISRKKKDGTPPTQVSDFKVTLWNSKTDETTDYTIEASKLKQRFRVEDVLGKHVEGMYIKHIEYKIDTIPARTPLTAWGRSATGKETTEEDGSLFFFGNVLTNEVREKGRWGDDPSLFKTVIRIENTGAEEPDWTYRNQYKWDFGDGKGEVVFQYPGRSADHVTIGHTFTAFTGKSFIQGHGPVTGWHNGTSYPLEFVVGDTIRDQYFSYFTPTWDGCARGIQTHKAMYYISPLGDDLSFNMTYRSTGSKDAWLQKGADPNNMSLKQPDVSEVPASDALKEVYPKAKVYKLDFSKLTSAQDIYDTRAYGPSVYWKESAEAIPYAINAGYWAYTADFTLHVSFASDPAKDVPGEYTQLMWLEYDTDTDEDLVYGSGMVKDKWDLNGNGSTEDMIGRPMGRWIVSAPTDLVVRSAAKMATQLDTSYVTYDGMSKTLIGANSTVDYRLVANNPTQSDANGLTMYWPVPKKDQNWGKALQPNGAFQFDLFLNGGLKSQLPEGYTISYAKNIKPTSQALDWDSFEWTDESNTASWTQEDWDAVNFVRISSPKDRAFNAGTSQEFKFNLTLRDVAPEDFEKKLVDVFTPAYLRDLGSGKGYRYGQPVAMTPTSGVLRGIAWVDADFDGTMDESEKAHVVSGVKLELYNSSGKLMDTAVTDETGAYEFKGLKTWPSTASGELEPYTIKAYNPTDPKSADAGSFVRFSPTKGDMVMTASDDQTTATVEGVSIDKKNATSLNIGLSRATKLYVKKVWVEGKNADGTDGTGITHDPVEVSLLMDGKAAKNFNNQEISVASLAGANASPWEASFTDLLVNNPATNTLAKYTVKETSVPEGYADSYTYETKESKDARTGEALSYTVATVTNTRIHGSIEISKTDKTDAKKLLPNATFELRKDGVKVREGTTNNKGVLTFTDIPYGDYTIVETAAPKGYLLDSTPQSVKIETQDQVAKVTFGDEQIKGTVTVTKTDSADQHIKLKGATFELRQGDKVVDTKTTGDNGVATFKDVIYGDYTVVETKAPEGYVLEQTAKPVAISENGKTVNVDATNAKIKGTVTVTKTDAQDATKTLAGATFELRQGDKVVDTQTTGDDGIATFKDVVYGDYTLVETKAPQGYELDQKPLSIKIEKDKVLLKFEVKNATIPAKTKPVIGILPKTGDANSSIVPVLFVSAASAAFAWVLRKKRKQS</sequence>
<dbReference type="EMBL" id="AGXC01000001">
    <property type="protein sequence ID" value="EMZ42776.1"/>
    <property type="molecule type" value="Genomic_DNA"/>
</dbReference>
<dbReference type="OrthoDB" id="3193443at2"/>
<name>N2BR70_9ACTN</name>
<feature type="compositionally biased region" description="Low complexity" evidence="7">
    <location>
        <begin position="67"/>
        <end position="84"/>
    </location>
</feature>
<dbReference type="InterPro" id="IPR041033">
    <property type="entry name" value="SpaA_PFL_dom_1"/>
</dbReference>
<evidence type="ECO:0000256" key="4">
    <source>
        <dbReference type="ARBA" id="ARBA00022525"/>
    </source>
</evidence>
<dbReference type="InterPro" id="IPR008454">
    <property type="entry name" value="Collagen-bd_Cna-like_B-typ_dom"/>
</dbReference>
<evidence type="ECO:0000256" key="7">
    <source>
        <dbReference type="SAM" id="MobiDB-lite"/>
    </source>
</evidence>
<evidence type="ECO:0000256" key="8">
    <source>
        <dbReference type="SAM" id="Phobius"/>
    </source>
</evidence>
<evidence type="ECO:0000313" key="12">
    <source>
        <dbReference type="Proteomes" id="UP000012651"/>
    </source>
</evidence>
<dbReference type="PROSITE" id="PS50847">
    <property type="entry name" value="GRAM_POS_ANCHORING"/>
    <property type="match status" value="1"/>
</dbReference>
<dbReference type="SUPFAM" id="SSF49478">
    <property type="entry name" value="Cna protein B-type domain"/>
    <property type="match status" value="4"/>
</dbReference>
<evidence type="ECO:0000256" key="9">
    <source>
        <dbReference type="SAM" id="SignalP"/>
    </source>
</evidence>
<feature type="region of interest" description="Disordered" evidence="7">
    <location>
        <begin position="47"/>
        <end position="91"/>
    </location>
</feature>
<keyword evidence="8" id="KW-0472">Membrane</keyword>
<evidence type="ECO:0000256" key="3">
    <source>
        <dbReference type="ARBA" id="ARBA00022512"/>
    </source>
</evidence>
<feature type="chain" id="PRO_5004115105" evidence="9">
    <location>
        <begin position="27"/>
        <end position="1708"/>
    </location>
</feature>
<evidence type="ECO:0000256" key="5">
    <source>
        <dbReference type="ARBA" id="ARBA00022729"/>
    </source>
</evidence>
<dbReference type="InterPro" id="IPR019931">
    <property type="entry name" value="LPXTG_anchor"/>
</dbReference>
<organism evidence="11 12">
    <name type="scientific">Atopobium minutum 10063974</name>
    <dbReference type="NCBI Taxonomy" id="997872"/>
    <lineage>
        <taxon>Bacteria</taxon>
        <taxon>Bacillati</taxon>
        <taxon>Actinomycetota</taxon>
        <taxon>Coriobacteriia</taxon>
        <taxon>Coriobacteriales</taxon>
        <taxon>Atopobiaceae</taxon>
        <taxon>Atopobium</taxon>
    </lineage>
</organism>
<dbReference type="Pfam" id="PF05738">
    <property type="entry name" value="Cna_B"/>
    <property type="match status" value="1"/>
</dbReference>
<dbReference type="Gene3D" id="2.60.40.1140">
    <property type="entry name" value="Collagen-binding surface protein Cna, B-type domain"/>
    <property type="match status" value="1"/>
</dbReference>
<dbReference type="GO" id="GO:0005975">
    <property type="term" value="P:carbohydrate metabolic process"/>
    <property type="evidence" value="ECO:0007669"/>
    <property type="project" value="UniProtKB-ARBA"/>
</dbReference>
<dbReference type="NCBIfam" id="TIGR01167">
    <property type="entry name" value="LPXTG_anchor"/>
    <property type="match status" value="1"/>
</dbReference>
<accession>N2BR70</accession>
<dbReference type="InterPro" id="IPR013783">
    <property type="entry name" value="Ig-like_fold"/>
</dbReference>
<dbReference type="PANTHER" id="PTHR36108:SF13">
    <property type="entry name" value="COLOSSIN-B-RELATED"/>
    <property type="match status" value="1"/>
</dbReference>
<protein>
    <submittedName>
        <fullName evidence="11">LPXTG-domain-containing protein cell wall anchor domain</fullName>
    </submittedName>
</protein>
<evidence type="ECO:0000256" key="6">
    <source>
        <dbReference type="ARBA" id="ARBA00023088"/>
    </source>
</evidence>
<keyword evidence="6" id="KW-0572">Peptidoglycan-anchor</keyword>
<dbReference type="HOGENOM" id="CLU_248498_0_0_11"/>
<feature type="domain" description="Gram-positive cocci surface proteins LPxTG" evidence="10">
    <location>
        <begin position="1674"/>
        <end position="1708"/>
    </location>
</feature>
<keyword evidence="4" id="KW-0964">Secreted</keyword>
<keyword evidence="3" id="KW-0134">Cell wall</keyword>
<dbReference type="PATRIC" id="fig|997872.3.peg.325"/>
<dbReference type="Pfam" id="PF17210">
    <property type="entry name" value="SdrD_B"/>
    <property type="match status" value="1"/>
</dbReference>
<keyword evidence="8" id="KW-1133">Transmembrane helix</keyword>
<reference evidence="11 12" key="1">
    <citation type="submission" date="2013-03" db="EMBL/GenBank/DDBJ databases">
        <title>The Genome Sequence of Atopobium minutum 10063974.</title>
        <authorList>
            <consortium name="The Broad Institute Genome Sequencing Platform"/>
            <person name="Earl A."/>
            <person name="Ward D."/>
            <person name="Feldgarden M."/>
            <person name="Gevers D."/>
            <person name="Lambert T."/>
            <person name="Marvaud J.-C."/>
            <person name="Courvalin P."/>
            <person name="Walker B."/>
            <person name="Young S.K."/>
            <person name="Zeng Q."/>
            <person name="Gargeya S."/>
            <person name="Fitzgerald M."/>
            <person name="Haas B."/>
            <person name="Abouelleil A."/>
            <person name="Alvarado L."/>
            <person name="Arachchi H.M."/>
            <person name="Berlin A.M."/>
            <person name="Chapman S.B."/>
            <person name="Dewar J."/>
            <person name="Goldberg J."/>
            <person name="Griggs A."/>
            <person name="Gujja S."/>
            <person name="Hansen M."/>
            <person name="Howarth C."/>
            <person name="Imamovic A."/>
            <person name="Larimer J."/>
            <person name="McCowan C."/>
            <person name="Murphy C."/>
            <person name="Neiman D."/>
            <person name="Pearson M."/>
            <person name="Priest M."/>
            <person name="Roberts A."/>
            <person name="Saif S."/>
            <person name="Shea T."/>
            <person name="Sisk P."/>
            <person name="Sykes S."/>
            <person name="Wortman J."/>
            <person name="Nusbaum C."/>
            <person name="Birren B."/>
        </authorList>
    </citation>
    <scope>NUCLEOTIDE SEQUENCE [LARGE SCALE GENOMIC DNA]</scope>
    <source>
        <strain evidence="11 12">10063974</strain>
    </source>
</reference>
<dbReference type="GO" id="GO:0005576">
    <property type="term" value="C:extracellular region"/>
    <property type="evidence" value="ECO:0007669"/>
    <property type="project" value="UniProtKB-SubCell"/>
</dbReference>
<proteinExistence type="inferred from homology"/>